<dbReference type="AlphaFoldDB" id="A0A9N9SXN0"/>
<evidence type="ECO:0000313" key="2">
    <source>
        <dbReference type="EMBL" id="CAG9830348.1"/>
    </source>
</evidence>
<gene>
    <name evidence="2" type="ORF">DIABBA_LOCUS4057</name>
</gene>
<organism evidence="2 3">
    <name type="scientific">Diabrotica balteata</name>
    <name type="common">Banded cucumber beetle</name>
    <dbReference type="NCBI Taxonomy" id="107213"/>
    <lineage>
        <taxon>Eukaryota</taxon>
        <taxon>Metazoa</taxon>
        <taxon>Ecdysozoa</taxon>
        <taxon>Arthropoda</taxon>
        <taxon>Hexapoda</taxon>
        <taxon>Insecta</taxon>
        <taxon>Pterygota</taxon>
        <taxon>Neoptera</taxon>
        <taxon>Endopterygota</taxon>
        <taxon>Coleoptera</taxon>
        <taxon>Polyphaga</taxon>
        <taxon>Cucujiformia</taxon>
        <taxon>Chrysomeloidea</taxon>
        <taxon>Chrysomelidae</taxon>
        <taxon>Galerucinae</taxon>
        <taxon>Diabroticina</taxon>
        <taxon>Diabroticites</taxon>
        <taxon>Diabrotica</taxon>
    </lineage>
</organism>
<dbReference type="Pfam" id="PF15874">
    <property type="entry name" value="Il2rg"/>
    <property type="match status" value="1"/>
</dbReference>
<sequence>MFCYLQYISYTDFCQFRKNYKVDEDTVSAVVENKRLLFNPDCFVGIILDYILEIVGIPREQKENIDMLDEKMKFLNIHLYSPNYEGIELFNNKMEYYLVYKENHHIIPFLAPGTTKNQEFFTMMRRRSRKSSTLSAASKNSRKTNEISHKSHKTASVIPLRSSSRSLDKKLENNKV</sequence>
<proteinExistence type="predicted"/>
<keyword evidence="3" id="KW-1185">Reference proteome</keyword>
<evidence type="ECO:0000313" key="3">
    <source>
        <dbReference type="Proteomes" id="UP001153709"/>
    </source>
</evidence>
<dbReference type="Proteomes" id="UP001153709">
    <property type="component" value="Chromosome 2"/>
</dbReference>
<dbReference type="EMBL" id="OU898277">
    <property type="protein sequence ID" value="CAG9830348.1"/>
    <property type="molecule type" value="Genomic_DNA"/>
</dbReference>
<protein>
    <submittedName>
        <fullName evidence="2">Uncharacterized protein</fullName>
    </submittedName>
</protein>
<feature type="compositionally biased region" description="Basic and acidic residues" evidence="1">
    <location>
        <begin position="166"/>
        <end position="176"/>
    </location>
</feature>
<reference evidence="2" key="1">
    <citation type="submission" date="2022-01" db="EMBL/GenBank/DDBJ databases">
        <authorList>
            <person name="King R."/>
        </authorList>
    </citation>
    <scope>NUCLEOTIDE SEQUENCE</scope>
</reference>
<dbReference type="OrthoDB" id="2109241at2759"/>
<accession>A0A9N9SXN0</accession>
<dbReference type="InterPro" id="IPR039471">
    <property type="entry name" value="CXorf65-like"/>
</dbReference>
<evidence type="ECO:0000256" key="1">
    <source>
        <dbReference type="SAM" id="MobiDB-lite"/>
    </source>
</evidence>
<feature type="region of interest" description="Disordered" evidence="1">
    <location>
        <begin position="126"/>
        <end position="176"/>
    </location>
</feature>
<name>A0A9N9SXN0_DIABA</name>